<evidence type="ECO:0000313" key="2">
    <source>
        <dbReference type="Proteomes" id="UP000516380"/>
    </source>
</evidence>
<reference evidence="1 2" key="1">
    <citation type="submission" date="2020-07" db="EMBL/GenBank/DDBJ databases">
        <title>Mycobacterium kansasii (former subtype) with zoonotic potential isolated from diseased indoor pet cat, Japan.</title>
        <authorList>
            <person name="Fukano H."/>
            <person name="Terazono T."/>
            <person name="Hoshino Y."/>
        </authorList>
    </citation>
    <scope>NUCLEOTIDE SEQUENCE [LARGE SCALE GENOMIC DNA]</scope>
    <source>
        <strain evidence="1 2">Kuro-I</strain>
    </source>
</reference>
<gene>
    <name evidence="1" type="ORF">NIIDMKKI_46250</name>
</gene>
<proteinExistence type="predicted"/>
<organism evidence="1 2">
    <name type="scientific">Mycobacterium kansasii</name>
    <dbReference type="NCBI Taxonomy" id="1768"/>
    <lineage>
        <taxon>Bacteria</taxon>
        <taxon>Bacillati</taxon>
        <taxon>Actinomycetota</taxon>
        <taxon>Actinomycetes</taxon>
        <taxon>Mycobacteriales</taxon>
        <taxon>Mycobacteriaceae</taxon>
        <taxon>Mycobacterium</taxon>
    </lineage>
</organism>
<dbReference type="Proteomes" id="UP000516380">
    <property type="component" value="Chromosome"/>
</dbReference>
<evidence type="ECO:0000313" key="1">
    <source>
        <dbReference type="EMBL" id="BCI89419.1"/>
    </source>
</evidence>
<keyword evidence="2" id="KW-1185">Reference proteome</keyword>
<accession>A0A7G1II44</accession>
<sequence length="96" mass="9408">MVDTKPILVSTTGIAVAVSAAAVPETAMESAVSSIFSIDNGDGGLGAAAIGEASPCNAAGMLESSWEWLPAAVLAAWATAPAWPARPAGLVVGGEQ</sequence>
<dbReference type="EMBL" id="AP023343">
    <property type="protein sequence ID" value="BCI89419.1"/>
    <property type="molecule type" value="Genomic_DNA"/>
</dbReference>
<protein>
    <submittedName>
        <fullName evidence="1">Uncharacterized protein</fullName>
    </submittedName>
</protein>
<name>A0A7G1II44_MYCKA</name>
<dbReference type="AlphaFoldDB" id="A0A7G1II44"/>